<evidence type="ECO:0000313" key="1">
    <source>
        <dbReference type="EMBL" id="MCM5673354.1"/>
    </source>
</evidence>
<comment type="caution">
    <text evidence="1">The sequence shown here is derived from an EMBL/GenBank/DDBJ whole genome shotgun (WGS) entry which is preliminary data.</text>
</comment>
<dbReference type="EMBL" id="JAGHKT020000031">
    <property type="protein sequence ID" value="MCM5673354.1"/>
    <property type="molecule type" value="Genomic_DNA"/>
</dbReference>
<dbReference type="AlphaFoldDB" id="A0A8X8GKK5"/>
<protein>
    <submittedName>
        <fullName evidence="1">Uncharacterized protein</fullName>
    </submittedName>
</protein>
<proteinExistence type="predicted"/>
<dbReference type="RefSeq" id="WP_209244523.1">
    <property type="nucleotide sequence ID" value="NZ_JAGHKT020000031.1"/>
</dbReference>
<dbReference type="Proteomes" id="UP000665944">
    <property type="component" value="Unassembled WGS sequence"/>
</dbReference>
<reference evidence="1 2" key="1">
    <citation type="submission" date="2022-06" db="EMBL/GenBank/DDBJ databases">
        <title>Staphylococcus hominis ShoR14 genome sequence.</title>
        <authorList>
            <person name="Yeo C.C."/>
            <person name="Chew C.H."/>
            <person name="Che Hamzah A.M."/>
            <person name="Al-Trad E.I."/>
        </authorList>
    </citation>
    <scope>NUCLEOTIDE SEQUENCE [LARGE SCALE GENOMIC DNA]</scope>
    <source>
        <strain evidence="1 2">ShoR14</strain>
    </source>
</reference>
<organism evidence="1 2">
    <name type="scientific">Staphylococcus hominis</name>
    <dbReference type="NCBI Taxonomy" id="1290"/>
    <lineage>
        <taxon>Bacteria</taxon>
        <taxon>Bacillati</taxon>
        <taxon>Bacillota</taxon>
        <taxon>Bacilli</taxon>
        <taxon>Bacillales</taxon>
        <taxon>Staphylococcaceae</taxon>
        <taxon>Staphylococcus</taxon>
    </lineage>
</organism>
<name>A0A8X8GKK5_STAHO</name>
<gene>
    <name evidence="1" type="ORF">J7T32_011525</name>
</gene>
<accession>A0A8X8GKK5</accession>
<keyword evidence="2" id="KW-1185">Reference proteome</keyword>
<sequence length="257" mass="30436">MTTNDDYLIEYGYSEKALKSYYDKITEEAEGNPEKLSYLDVQRQISDKYDLPMYTLKHINNQLMFFMKMNYIQAQDDIQSYDRYERNTIKLYKILDKRISDWLIRQSRVVENIQESILKVLENDFDLDKDTFTYVGGLLTISMVRYKESELDMITVKAVRDCISMFELNLLIEKYQKDIKSLCEKWNDINNKLKEKTGNSIGTFNVEALNFSDLLYKTKFDLLNTYKNFFKNIDEYSSLFIDSGPINKNIFVKGGDL</sequence>
<evidence type="ECO:0000313" key="2">
    <source>
        <dbReference type="Proteomes" id="UP000665944"/>
    </source>
</evidence>